<reference evidence="3 4" key="1">
    <citation type="submission" date="2020-01" db="EMBL/GenBank/DDBJ databases">
        <title>Insect and environment-associated Actinomycetes.</title>
        <authorList>
            <person name="Currrie C."/>
            <person name="Chevrette M."/>
            <person name="Carlson C."/>
            <person name="Stubbendieck R."/>
            <person name="Wendt-Pienkowski E."/>
        </authorList>
    </citation>
    <scope>NUCLEOTIDE SEQUENCE [LARGE SCALE GENOMIC DNA]</scope>
    <source>
        <strain evidence="3 4">SID11342</strain>
    </source>
</reference>
<dbReference type="Proteomes" id="UP000471293">
    <property type="component" value="Unassembled WGS sequence"/>
</dbReference>
<dbReference type="RefSeq" id="WP_164347202.1">
    <property type="nucleotide sequence ID" value="NZ_JAAGLQ010000492.1"/>
</dbReference>
<name>A0A6N9U6I8_STRHA</name>
<feature type="domain" description="Insertion element IS402-like" evidence="2">
    <location>
        <begin position="1"/>
        <end position="43"/>
    </location>
</feature>
<dbReference type="EMBL" id="JAAGLQ010000492">
    <property type="protein sequence ID" value="NEA18279.1"/>
    <property type="molecule type" value="Genomic_DNA"/>
</dbReference>
<dbReference type="Pfam" id="PF13340">
    <property type="entry name" value="DUF4096"/>
    <property type="match status" value="1"/>
</dbReference>
<gene>
    <name evidence="3" type="ORF">G3I29_22770</name>
</gene>
<proteinExistence type="predicted"/>
<feature type="region of interest" description="Disordered" evidence="1">
    <location>
        <begin position="79"/>
        <end position="113"/>
    </location>
</feature>
<evidence type="ECO:0000259" key="2">
    <source>
        <dbReference type="Pfam" id="PF13340"/>
    </source>
</evidence>
<dbReference type="AlphaFoldDB" id="A0A6N9U6I8"/>
<organism evidence="3 4">
    <name type="scientific">Streptomyces halstedii</name>
    <dbReference type="NCBI Taxonomy" id="1944"/>
    <lineage>
        <taxon>Bacteria</taxon>
        <taxon>Bacillati</taxon>
        <taxon>Actinomycetota</taxon>
        <taxon>Actinomycetes</taxon>
        <taxon>Kitasatosporales</taxon>
        <taxon>Streptomycetaceae</taxon>
        <taxon>Streptomyces</taxon>
    </lineage>
</organism>
<evidence type="ECO:0000313" key="3">
    <source>
        <dbReference type="EMBL" id="NEA18279.1"/>
    </source>
</evidence>
<evidence type="ECO:0000313" key="4">
    <source>
        <dbReference type="Proteomes" id="UP000471293"/>
    </source>
</evidence>
<evidence type="ECO:0000256" key="1">
    <source>
        <dbReference type="SAM" id="MobiDB-lite"/>
    </source>
</evidence>
<protein>
    <submittedName>
        <fullName evidence="3">Transposase</fullName>
    </submittedName>
</protein>
<dbReference type="InterPro" id="IPR025161">
    <property type="entry name" value="IS402-like_dom"/>
</dbReference>
<sequence>MLAGILYKARTDTPWKYIPSMFGSLATLQTYWTRWRKSRFWEQAIGALAQEGSTPLLAPPPPEIKLRCLIEPQTLESECHSDRSAARGSPGALPPCPPPPRRARCPIPRCSRS</sequence>
<accession>A0A6N9U6I8</accession>
<comment type="caution">
    <text evidence="3">The sequence shown here is derived from an EMBL/GenBank/DDBJ whole genome shotgun (WGS) entry which is preliminary data.</text>
</comment>